<feature type="compositionally biased region" description="Basic and acidic residues" evidence="1">
    <location>
        <begin position="44"/>
        <end position="57"/>
    </location>
</feature>
<organism evidence="2 3">
    <name type="scientific">Aspergillus ellipticus CBS 707.79</name>
    <dbReference type="NCBI Taxonomy" id="1448320"/>
    <lineage>
        <taxon>Eukaryota</taxon>
        <taxon>Fungi</taxon>
        <taxon>Dikarya</taxon>
        <taxon>Ascomycota</taxon>
        <taxon>Pezizomycotina</taxon>
        <taxon>Eurotiomycetes</taxon>
        <taxon>Eurotiomycetidae</taxon>
        <taxon>Eurotiales</taxon>
        <taxon>Aspergillaceae</taxon>
        <taxon>Aspergillus</taxon>
        <taxon>Aspergillus subgen. Circumdati</taxon>
    </lineage>
</organism>
<feature type="region of interest" description="Disordered" evidence="1">
    <location>
        <begin position="44"/>
        <end position="92"/>
    </location>
</feature>
<evidence type="ECO:0000256" key="1">
    <source>
        <dbReference type="SAM" id="MobiDB-lite"/>
    </source>
</evidence>
<protein>
    <submittedName>
        <fullName evidence="2">Uncharacterized protein</fullName>
    </submittedName>
</protein>
<accession>A0A319EGK0</accession>
<feature type="compositionally biased region" description="Basic and acidic residues" evidence="1">
    <location>
        <begin position="67"/>
        <end position="92"/>
    </location>
</feature>
<dbReference type="AlphaFoldDB" id="A0A319EGK0"/>
<keyword evidence="3" id="KW-1185">Reference proteome</keyword>
<proteinExistence type="predicted"/>
<gene>
    <name evidence="2" type="ORF">BO71DRAFT_92348</name>
</gene>
<name>A0A319EGK0_9EURO</name>
<dbReference type="VEuPathDB" id="FungiDB:BO71DRAFT_92348"/>
<evidence type="ECO:0000313" key="2">
    <source>
        <dbReference type="EMBL" id="PYH90062.1"/>
    </source>
</evidence>
<evidence type="ECO:0000313" key="3">
    <source>
        <dbReference type="Proteomes" id="UP000247810"/>
    </source>
</evidence>
<sequence>MIAVPCIWICEKAGGLYWKNKSVVAIAPGGTNGLARQSNFLFEKGGESASRGKEPISPDRMPTEGTADSRKSEVRSQKSEVRSQKSEVRRSS</sequence>
<dbReference type="EMBL" id="KZ825999">
    <property type="protein sequence ID" value="PYH90062.1"/>
    <property type="molecule type" value="Genomic_DNA"/>
</dbReference>
<reference evidence="2 3" key="1">
    <citation type="submission" date="2018-02" db="EMBL/GenBank/DDBJ databases">
        <title>The genomes of Aspergillus section Nigri reveals drivers in fungal speciation.</title>
        <authorList>
            <consortium name="DOE Joint Genome Institute"/>
            <person name="Vesth T.C."/>
            <person name="Nybo J."/>
            <person name="Theobald S."/>
            <person name="Brandl J."/>
            <person name="Frisvad J.C."/>
            <person name="Nielsen K.F."/>
            <person name="Lyhne E.K."/>
            <person name="Kogle M.E."/>
            <person name="Kuo A."/>
            <person name="Riley R."/>
            <person name="Clum A."/>
            <person name="Nolan M."/>
            <person name="Lipzen A."/>
            <person name="Salamov A."/>
            <person name="Henrissat B."/>
            <person name="Wiebenga A."/>
            <person name="De vries R.P."/>
            <person name="Grigoriev I.V."/>
            <person name="Mortensen U.H."/>
            <person name="Andersen M.R."/>
            <person name="Baker S.E."/>
        </authorList>
    </citation>
    <scope>NUCLEOTIDE SEQUENCE [LARGE SCALE GENOMIC DNA]</scope>
    <source>
        <strain evidence="2 3">CBS 707.79</strain>
    </source>
</reference>
<dbReference type="Proteomes" id="UP000247810">
    <property type="component" value="Unassembled WGS sequence"/>
</dbReference>